<reference evidence="4" key="1">
    <citation type="journal article" date="2023" name="Plant J.">
        <title>Genome sequences and population genomics provide insights into the demographic history, inbreeding, and mutation load of two 'living fossil' tree species of Dipteronia.</title>
        <authorList>
            <person name="Feng Y."/>
            <person name="Comes H.P."/>
            <person name="Chen J."/>
            <person name="Zhu S."/>
            <person name="Lu R."/>
            <person name="Zhang X."/>
            <person name="Li P."/>
            <person name="Qiu J."/>
            <person name="Olsen K.M."/>
            <person name="Qiu Y."/>
        </authorList>
    </citation>
    <scope>NUCLEOTIDE SEQUENCE</scope>
    <source>
        <strain evidence="4">NBL</strain>
    </source>
</reference>
<dbReference type="SUPFAM" id="SSF52047">
    <property type="entry name" value="RNI-like"/>
    <property type="match status" value="1"/>
</dbReference>
<organism evidence="4 5">
    <name type="scientific">Dipteronia sinensis</name>
    <dbReference type="NCBI Taxonomy" id="43782"/>
    <lineage>
        <taxon>Eukaryota</taxon>
        <taxon>Viridiplantae</taxon>
        <taxon>Streptophyta</taxon>
        <taxon>Embryophyta</taxon>
        <taxon>Tracheophyta</taxon>
        <taxon>Spermatophyta</taxon>
        <taxon>Magnoliopsida</taxon>
        <taxon>eudicotyledons</taxon>
        <taxon>Gunneridae</taxon>
        <taxon>Pentapetalae</taxon>
        <taxon>rosids</taxon>
        <taxon>malvids</taxon>
        <taxon>Sapindales</taxon>
        <taxon>Sapindaceae</taxon>
        <taxon>Hippocastanoideae</taxon>
        <taxon>Acereae</taxon>
        <taxon>Dipteronia</taxon>
    </lineage>
</organism>
<evidence type="ECO:0000313" key="5">
    <source>
        <dbReference type="Proteomes" id="UP001281410"/>
    </source>
</evidence>
<keyword evidence="1" id="KW-0611">Plant defense</keyword>
<dbReference type="Pfam" id="PF23247">
    <property type="entry name" value="LRR_RPS2"/>
    <property type="match status" value="1"/>
</dbReference>
<dbReference type="PANTHER" id="PTHR33463:SF204">
    <property type="entry name" value="NB-ARC DOMAIN-CONTAINING PROTEIN"/>
    <property type="match status" value="1"/>
</dbReference>
<feature type="region of interest" description="Disordered" evidence="2">
    <location>
        <begin position="226"/>
        <end position="245"/>
    </location>
</feature>
<evidence type="ECO:0000256" key="1">
    <source>
        <dbReference type="ARBA" id="ARBA00022821"/>
    </source>
</evidence>
<gene>
    <name evidence="4" type="ORF">Dsin_021209</name>
</gene>
<evidence type="ECO:0000256" key="2">
    <source>
        <dbReference type="SAM" id="MobiDB-lite"/>
    </source>
</evidence>
<dbReference type="Proteomes" id="UP001281410">
    <property type="component" value="Unassembled WGS sequence"/>
</dbReference>
<accession>A0AAD9ZZB9</accession>
<protein>
    <recommendedName>
        <fullName evidence="3">Disease resistance protein At4g27190-like leucine-rich repeats domain-containing protein</fullName>
    </recommendedName>
</protein>
<evidence type="ECO:0000259" key="3">
    <source>
        <dbReference type="Pfam" id="PF23247"/>
    </source>
</evidence>
<dbReference type="InterPro" id="IPR057135">
    <property type="entry name" value="At4g27190-like_LRR"/>
</dbReference>
<comment type="caution">
    <text evidence="4">The sequence shown here is derived from an EMBL/GenBank/DDBJ whole genome shotgun (WGS) entry which is preliminary data.</text>
</comment>
<dbReference type="InterPro" id="IPR050905">
    <property type="entry name" value="Plant_NBS-LRR"/>
</dbReference>
<dbReference type="PANTHER" id="PTHR33463">
    <property type="entry name" value="NB-ARC DOMAIN-CONTAINING PROTEIN-RELATED"/>
    <property type="match status" value="1"/>
</dbReference>
<sequence>MITTHQGCFLKLEELQLTGDYGESVFPPNILWRFPNLEKLEFTHASYEEIFSLEEVEKHAERPAQIKCLKLLENEKLKRIWKQHSKLDLIIQKLEVLLVWNCGLTDLLPPSAFFRNLKILHVEDCHKLTSILTSSTAESLVQLTEMRIISCDILTEVVARDEGDITKYNIIFHKLKHLTLRSLSSIKNFCVENYTFEFPALEDLRMFCCTEMEIFCPGVLSTPKLNENADSSQEDGSSPSTRPLE</sequence>
<dbReference type="EMBL" id="JANJYJ010000007">
    <property type="protein sequence ID" value="KAK3197794.1"/>
    <property type="molecule type" value="Genomic_DNA"/>
</dbReference>
<evidence type="ECO:0000313" key="4">
    <source>
        <dbReference type="EMBL" id="KAK3197794.1"/>
    </source>
</evidence>
<dbReference type="AlphaFoldDB" id="A0AAD9ZZB9"/>
<dbReference type="Gene3D" id="3.80.10.10">
    <property type="entry name" value="Ribonuclease Inhibitor"/>
    <property type="match status" value="1"/>
</dbReference>
<keyword evidence="5" id="KW-1185">Reference proteome</keyword>
<dbReference type="InterPro" id="IPR032675">
    <property type="entry name" value="LRR_dom_sf"/>
</dbReference>
<feature type="domain" description="Disease resistance protein At4g27190-like leucine-rich repeats" evidence="3">
    <location>
        <begin position="110"/>
        <end position="213"/>
    </location>
</feature>
<proteinExistence type="predicted"/>
<name>A0AAD9ZZB9_9ROSI</name>